<dbReference type="EMBL" id="BSPL01000013">
    <property type="protein sequence ID" value="GLS69983.1"/>
    <property type="molecule type" value="Genomic_DNA"/>
</dbReference>
<proteinExistence type="predicted"/>
<name>A0AA37TFL9_9HYPH</name>
<dbReference type="Proteomes" id="UP001157440">
    <property type="component" value="Unassembled WGS sequence"/>
</dbReference>
<dbReference type="RefSeq" id="WP_238197286.1">
    <property type="nucleotide sequence ID" value="NZ_BPQZ01000017.1"/>
</dbReference>
<protein>
    <submittedName>
        <fullName evidence="1">Uncharacterized protein</fullName>
    </submittedName>
</protein>
<evidence type="ECO:0000313" key="2">
    <source>
        <dbReference type="Proteomes" id="UP001157440"/>
    </source>
</evidence>
<keyword evidence="2" id="KW-1185">Reference proteome</keyword>
<sequence>MSALRNNTGKLQPLTRADDMAFVGGERTRSHNDAGMVRYLQANPNDARMIGRAIQRMRRNLSDAYPGETRDRHYSNADWRQAGYDDVAAVNELLGLDGR</sequence>
<reference evidence="2" key="1">
    <citation type="journal article" date="2019" name="Int. J. Syst. Evol. Microbiol.">
        <title>The Global Catalogue of Microorganisms (GCM) 10K type strain sequencing project: providing services to taxonomists for standard genome sequencing and annotation.</title>
        <authorList>
            <consortium name="The Broad Institute Genomics Platform"/>
            <consortium name="The Broad Institute Genome Sequencing Center for Infectious Disease"/>
            <person name="Wu L."/>
            <person name="Ma J."/>
        </authorList>
    </citation>
    <scope>NUCLEOTIDE SEQUENCE [LARGE SCALE GENOMIC DNA]</scope>
    <source>
        <strain evidence="2">NBRC 103632</strain>
    </source>
</reference>
<gene>
    <name evidence="1" type="ORF">GCM10007890_19960</name>
</gene>
<evidence type="ECO:0000313" key="1">
    <source>
        <dbReference type="EMBL" id="GLS69983.1"/>
    </source>
</evidence>
<dbReference type="AlphaFoldDB" id="A0AA37TFL9"/>
<comment type="caution">
    <text evidence="1">The sequence shown here is derived from an EMBL/GenBank/DDBJ whole genome shotgun (WGS) entry which is preliminary data.</text>
</comment>
<accession>A0AA37TFL9</accession>
<organism evidence="1 2">
    <name type="scientific">Methylobacterium tardum</name>
    <dbReference type="NCBI Taxonomy" id="374432"/>
    <lineage>
        <taxon>Bacteria</taxon>
        <taxon>Pseudomonadati</taxon>
        <taxon>Pseudomonadota</taxon>
        <taxon>Alphaproteobacteria</taxon>
        <taxon>Hyphomicrobiales</taxon>
        <taxon>Methylobacteriaceae</taxon>
        <taxon>Methylobacterium</taxon>
    </lineage>
</organism>